<keyword evidence="2" id="KW-1185">Reference proteome</keyword>
<comment type="caution">
    <text evidence="1">The sequence shown here is derived from an EMBL/GenBank/DDBJ whole genome shotgun (WGS) entry which is preliminary data.</text>
</comment>
<protein>
    <submittedName>
        <fullName evidence="1">Uncharacterized protein</fullName>
    </submittedName>
</protein>
<name>A0A8X6K0T1_NEPPI</name>
<sequence length="95" mass="10656">MTRSRVILNDSSSSLAKVASDDSYLFGHSMTKLYVLENILQEVPNTSFPASEKTLLQDMVPHPVKASRSKLNVFGCMAILRRSDEVVEIFPIKKK</sequence>
<reference evidence="1" key="1">
    <citation type="submission" date="2020-08" db="EMBL/GenBank/DDBJ databases">
        <title>Multicomponent nature underlies the extraordinary mechanical properties of spider dragline silk.</title>
        <authorList>
            <person name="Kono N."/>
            <person name="Nakamura H."/>
            <person name="Mori M."/>
            <person name="Yoshida Y."/>
            <person name="Ohtoshi R."/>
            <person name="Malay A.D."/>
            <person name="Moran D.A.P."/>
            <person name="Tomita M."/>
            <person name="Numata K."/>
            <person name="Arakawa K."/>
        </authorList>
    </citation>
    <scope>NUCLEOTIDE SEQUENCE</scope>
</reference>
<evidence type="ECO:0000313" key="2">
    <source>
        <dbReference type="Proteomes" id="UP000887013"/>
    </source>
</evidence>
<dbReference type="EMBL" id="BMAW01045975">
    <property type="protein sequence ID" value="GFS52747.1"/>
    <property type="molecule type" value="Genomic_DNA"/>
</dbReference>
<proteinExistence type="predicted"/>
<evidence type="ECO:0000313" key="1">
    <source>
        <dbReference type="EMBL" id="GFS52747.1"/>
    </source>
</evidence>
<dbReference type="Proteomes" id="UP000887013">
    <property type="component" value="Unassembled WGS sequence"/>
</dbReference>
<accession>A0A8X6K0T1</accession>
<dbReference type="AlphaFoldDB" id="A0A8X6K0T1"/>
<organism evidence="1 2">
    <name type="scientific">Nephila pilipes</name>
    <name type="common">Giant wood spider</name>
    <name type="synonym">Nephila maculata</name>
    <dbReference type="NCBI Taxonomy" id="299642"/>
    <lineage>
        <taxon>Eukaryota</taxon>
        <taxon>Metazoa</taxon>
        <taxon>Ecdysozoa</taxon>
        <taxon>Arthropoda</taxon>
        <taxon>Chelicerata</taxon>
        <taxon>Arachnida</taxon>
        <taxon>Araneae</taxon>
        <taxon>Araneomorphae</taxon>
        <taxon>Entelegynae</taxon>
        <taxon>Araneoidea</taxon>
        <taxon>Nephilidae</taxon>
        <taxon>Nephila</taxon>
    </lineage>
</organism>
<gene>
    <name evidence="1" type="ORF">NPIL_271321</name>
</gene>